<dbReference type="STRING" id="3827.A0A1S2XSX1"/>
<dbReference type="GO" id="GO:0008270">
    <property type="term" value="F:zinc ion binding"/>
    <property type="evidence" value="ECO:0007669"/>
    <property type="project" value="UniProtKB-KW"/>
</dbReference>
<evidence type="ECO:0000313" key="8">
    <source>
        <dbReference type="RefSeq" id="XP_004493103.1"/>
    </source>
</evidence>
<keyword evidence="7" id="KW-1185">Reference proteome</keyword>
<keyword evidence="2 4" id="KW-0863">Zinc-finger</keyword>
<evidence type="ECO:0000259" key="6">
    <source>
        <dbReference type="PROSITE" id="PS51999"/>
    </source>
</evidence>
<evidence type="ECO:0000256" key="5">
    <source>
        <dbReference type="SAM" id="MobiDB-lite"/>
    </source>
</evidence>
<feature type="compositionally biased region" description="Polar residues" evidence="5">
    <location>
        <begin position="20"/>
        <end position="30"/>
    </location>
</feature>
<dbReference type="Proteomes" id="UP000087171">
    <property type="component" value="Chromosome Ca3"/>
</dbReference>
<feature type="domain" description="GRF-type" evidence="6">
    <location>
        <begin position="116"/>
        <end position="160"/>
    </location>
</feature>
<reference evidence="8" key="2">
    <citation type="submission" date="2025-08" db="UniProtKB">
        <authorList>
            <consortium name="RefSeq"/>
        </authorList>
    </citation>
    <scope>IDENTIFICATION</scope>
    <source>
        <tissue evidence="8">Etiolated seedlings</tissue>
    </source>
</reference>
<accession>A0A1S2XSX1</accession>
<dbReference type="eggNOG" id="ENOG502S24J">
    <property type="taxonomic scope" value="Eukaryota"/>
</dbReference>
<evidence type="ECO:0000256" key="3">
    <source>
        <dbReference type="ARBA" id="ARBA00022833"/>
    </source>
</evidence>
<dbReference type="KEGG" id="cam:101489051"/>
<feature type="compositionally biased region" description="Low complexity" evidence="5">
    <location>
        <begin position="1"/>
        <end position="16"/>
    </location>
</feature>
<dbReference type="PROSITE" id="PS51999">
    <property type="entry name" value="ZF_GRF"/>
    <property type="match status" value="2"/>
</dbReference>
<dbReference type="GeneID" id="101489051"/>
<dbReference type="InterPro" id="IPR010666">
    <property type="entry name" value="Znf_GRF"/>
</dbReference>
<dbReference type="PaxDb" id="3827-XP_004493103.1"/>
<dbReference type="RefSeq" id="XP_004493103.1">
    <property type="nucleotide sequence ID" value="XM_004493046.3"/>
</dbReference>
<dbReference type="PANTHER" id="PTHR33680">
    <property type="entry name" value="OS07G0190500 PROTEIN"/>
    <property type="match status" value="1"/>
</dbReference>
<gene>
    <name evidence="8" type="primary">LOC101489051</name>
</gene>
<sequence length="517" mass="58159">MSKITTPHSPPSTTTHIQLHPTTPQKSSPYPLTPSIVKRMQNDESPSVTNKQIYCRCGHGFCDVKTSQSNNNPGREYFACPIKRGARCSAINFVKWCDDPIDESYLHPPLIKYPECECGAGVCRKMKETEQGSNKFKYYFACPIKPNHGSCGYCVWEDELLNNASIDPIRQSKHRSLHEFQEGDQNDTAGNDLANDMGEGSDFILTTKRMRITDNSVNPSPVAVSETPEGKCEGSSIEVANSKHVDCPKIKDDLELNNLASWAAIGFDDPTVVPKQTSTLNSQSECNDLAIKSPNQCTQLSTNAVTPNKSSPGSEIKLKAQIQEMAKFRQQQLLNDLKNLDPSQHEVKKETAEATFYLLNVLGFECKQFSGFVWEFINLVSSMAEIDNSMVNSLTLEEHNKLLEEEKMRLANICDDRMKTEALLKVSNKQRNSLCEEISCLEAMLFEKRNELKFCELETIKVETQLDDLKRRMSEVDVTIKDKARQAEEARKKFVVRGTEKIAVKTALEKAKHALEN</sequence>
<dbReference type="OrthoDB" id="2425403at2759"/>
<keyword evidence="1" id="KW-0479">Metal-binding</keyword>
<protein>
    <submittedName>
        <fullName evidence="8">Uncharacterized protein LOC101489051</fullName>
    </submittedName>
</protein>
<name>A0A1S2XSX1_CICAR</name>
<reference evidence="7" key="1">
    <citation type="journal article" date="2013" name="Nat. Biotechnol.">
        <title>Draft genome sequence of chickpea (Cicer arietinum) provides a resource for trait improvement.</title>
        <authorList>
            <person name="Varshney R.K."/>
            <person name="Song C."/>
            <person name="Saxena R.K."/>
            <person name="Azam S."/>
            <person name="Yu S."/>
            <person name="Sharpe A.G."/>
            <person name="Cannon S."/>
            <person name="Baek J."/>
            <person name="Rosen B.D."/>
            <person name="Tar'an B."/>
            <person name="Millan T."/>
            <person name="Zhang X."/>
            <person name="Ramsay L.D."/>
            <person name="Iwata A."/>
            <person name="Wang Y."/>
            <person name="Nelson W."/>
            <person name="Farmer A.D."/>
            <person name="Gaur P.M."/>
            <person name="Soderlund C."/>
            <person name="Penmetsa R.V."/>
            <person name="Xu C."/>
            <person name="Bharti A.K."/>
            <person name="He W."/>
            <person name="Winter P."/>
            <person name="Zhao S."/>
            <person name="Hane J.K."/>
            <person name="Carrasquilla-Garcia N."/>
            <person name="Condie J.A."/>
            <person name="Upadhyaya H.D."/>
            <person name="Luo M.C."/>
            <person name="Thudi M."/>
            <person name="Gowda C.L."/>
            <person name="Singh N.P."/>
            <person name="Lichtenzveig J."/>
            <person name="Gali K.K."/>
            <person name="Rubio J."/>
            <person name="Nadarajan N."/>
            <person name="Dolezel J."/>
            <person name="Bansal K.C."/>
            <person name="Xu X."/>
            <person name="Edwards D."/>
            <person name="Zhang G."/>
            <person name="Kahl G."/>
            <person name="Gil J."/>
            <person name="Singh K.B."/>
            <person name="Datta S.K."/>
            <person name="Jackson S.A."/>
            <person name="Wang J."/>
            <person name="Cook D.R."/>
        </authorList>
    </citation>
    <scope>NUCLEOTIDE SEQUENCE [LARGE SCALE GENOMIC DNA]</scope>
    <source>
        <strain evidence="7">cv. CDC Frontier</strain>
    </source>
</reference>
<feature type="region of interest" description="Disordered" evidence="5">
    <location>
        <begin position="1"/>
        <end position="33"/>
    </location>
</feature>
<evidence type="ECO:0000256" key="1">
    <source>
        <dbReference type="ARBA" id="ARBA00022723"/>
    </source>
</evidence>
<evidence type="ECO:0000313" key="7">
    <source>
        <dbReference type="Proteomes" id="UP000087171"/>
    </source>
</evidence>
<feature type="domain" description="GRF-type" evidence="6">
    <location>
        <begin position="55"/>
        <end position="100"/>
    </location>
</feature>
<organism evidence="7 8">
    <name type="scientific">Cicer arietinum</name>
    <name type="common">Chickpea</name>
    <name type="synonym">Garbanzo</name>
    <dbReference type="NCBI Taxonomy" id="3827"/>
    <lineage>
        <taxon>Eukaryota</taxon>
        <taxon>Viridiplantae</taxon>
        <taxon>Streptophyta</taxon>
        <taxon>Embryophyta</taxon>
        <taxon>Tracheophyta</taxon>
        <taxon>Spermatophyta</taxon>
        <taxon>Magnoliopsida</taxon>
        <taxon>eudicotyledons</taxon>
        <taxon>Gunneridae</taxon>
        <taxon>Pentapetalae</taxon>
        <taxon>rosids</taxon>
        <taxon>fabids</taxon>
        <taxon>Fabales</taxon>
        <taxon>Fabaceae</taxon>
        <taxon>Papilionoideae</taxon>
        <taxon>50 kb inversion clade</taxon>
        <taxon>NPAAA clade</taxon>
        <taxon>Hologalegina</taxon>
        <taxon>IRL clade</taxon>
        <taxon>Cicereae</taxon>
        <taxon>Cicer</taxon>
    </lineage>
</organism>
<proteinExistence type="predicted"/>
<keyword evidence="3" id="KW-0862">Zinc</keyword>
<evidence type="ECO:0000256" key="4">
    <source>
        <dbReference type="PROSITE-ProRule" id="PRU01343"/>
    </source>
</evidence>
<evidence type="ECO:0000256" key="2">
    <source>
        <dbReference type="ARBA" id="ARBA00022771"/>
    </source>
</evidence>
<dbReference type="PANTHER" id="PTHR33680:SF1">
    <property type="entry name" value="OS05G0489500 PROTEIN"/>
    <property type="match status" value="1"/>
</dbReference>
<dbReference type="AlphaFoldDB" id="A0A1S2XSX1"/>
<dbReference type="Pfam" id="PF06839">
    <property type="entry name" value="Zn_ribbon_GRF"/>
    <property type="match status" value="1"/>
</dbReference>